<organism evidence="1 2">
    <name type="scientific">Brevibacillus phage SecTim467</name>
    <dbReference type="NCBI Taxonomy" id="1691956"/>
    <lineage>
        <taxon>Viruses</taxon>
        <taxon>Duplodnaviria</taxon>
        <taxon>Heunggongvirae</taxon>
        <taxon>Uroviricota</taxon>
        <taxon>Caudoviricetes</taxon>
        <taxon>Jenstvirus</taxon>
        <taxon>Jenstvirus jenst</taxon>
    </lineage>
</organism>
<name>A0A0K2CPN4_9CAUD</name>
<gene>
    <name evidence="1" type="ORF">SECTIM467_174</name>
</gene>
<reference evidence="1 2" key="1">
    <citation type="journal article" date="2015" name="Genome Announc.">
        <title>Genome Sequences of Five Additional Brevibacillus laterosporus Bacteriophages.</title>
        <authorList>
            <person name="Merrill B.D."/>
            <person name="Berg J.A."/>
            <person name="Graves K.A."/>
            <person name="Ward A.T."/>
            <person name="Hilton J.A."/>
            <person name="Wake B.N."/>
            <person name="Grose J.H."/>
            <person name="Breakwell D.P."/>
            <person name="Burnett S.H."/>
        </authorList>
    </citation>
    <scope>NUCLEOTIDE SEQUENCE [LARGE SCALE GENOMIC DNA]</scope>
</reference>
<protein>
    <submittedName>
        <fullName evidence="1">Uncharacterized protein</fullName>
    </submittedName>
</protein>
<dbReference type="Proteomes" id="UP000224542">
    <property type="component" value="Segment"/>
</dbReference>
<evidence type="ECO:0000313" key="2">
    <source>
        <dbReference type="Proteomes" id="UP000224542"/>
    </source>
</evidence>
<sequence length="30" mass="3565">MEYCQYPDKLESTYVDIRHCMLTVPTGDQQ</sequence>
<evidence type="ECO:0000313" key="1">
    <source>
        <dbReference type="EMBL" id="ALA07585.1"/>
    </source>
</evidence>
<accession>A0A0K2CPN4</accession>
<dbReference type="EMBL" id="KT151957">
    <property type="protein sequence ID" value="ALA07585.1"/>
    <property type="molecule type" value="Genomic_DNA"/>
</dbReference>
<proteinExistence type="predicted"/>